<dbReference type="RefSeq" id="WP_092746886.1">
    <property type="nucleotide sequence ID" value="NZ_FMYL01000002.1"/>
</dbReference>
<dbReference type="Proteomes" id="UP000242501">
    <property type="component" value="Unassembled WGS sequence"/>
</dbReference>
<dbReference type="OrthoDB" id="6708713at2"/>
<name>A0A1G6GTM1_9GAMM</name>
<evidence type="ECO:0000313" key="4">
    <source>
        <dbReference type="Proteomes" id="UP000242501"/>
    </source>
</evidence>
<keyword evidence="1" id="KW-0812">Transmembrane</keyword>
<feature type="domain" description="Inner membrane protein YqiJ OB-fold" evidence="2">
    <location>
        <begin position="133"/>
        <end position="190"/>
    </location>
</feature>
<dbReference type="STRING" id="1219383.SAMN05421733_102198"/>
<keyword evidence="1" id="KW-0472">Membrane</keyword>
<feature type="transmembrane region" description="Helical" evidence="1">
    <location>
        <begin position="98"/>
        <end position="119"/>
    </location>
</feature>
<dbReference type="EMBL" id="FMYL01000002">
    <property type="protein sequence ID" value="SDB85253.1"/>
    <property type="molecule type" value="Genomic_DNA"/>
</dbReference>
<gene>
    <name evidence="3" type="ORF">SAMN05421733_102198</name>
</gene>
<protein>
    <recommendedName>
        <fullName evidence="2">Inner membrane protein YqiJ OB-fold domain-containing protein</fullName>
    </recommendedName>
</protein>
<sequence length="209" mass="24150">MSNRLSHFLLSPELLPFHLCVVGLITMSAIETIGFYFGKHPFYFLKSITPTPLWQSFSSVKFSKLLILLFFLLNFSFAGYFVQFAYFSYQKSFSTMLYVLPLTTIIATFFTIFMVHCLNQVITPRYRYKAPNLVGRLATISNGQASSTRHAEARVRDEYGKLHYIQVFADFGTIPIRSQIIIVKASRQFYIAKKISDSHHLFDTQHITQ</sequence>
<evidence type="ECO:0000313" key="3">
    <source>
        <dbReference type="EMBL" id="SDB85253.1"/>
    </source>
</evidence>
<evidence type="ECO:0000259" key="2">
    <source>
        <dbReference type="Pfam" id="PF07290"/>
    </source>
</evidence>
<organism evidence="3 4">
    <name type="scientific">Acinetobacter boissieri</name>
    <dbReference type="NCBI Taxonomy" id="1219383"/>
    <lineage>
        <taxon>Bacteria</taxon>
        <taxon>Pseudomonadati</taxon>
        <taxon>Pseudomonadota</taxon>
        <taxon>Gammaproteobacteria</taxon>
        <taxon>Moraxellales</taxon>
        <taxon>Moraxellaceae</taxon>
        <taxon>Acinetobacter</taxon>
    </lineage>
</organism>
<dbReference type="InterPro" id="IPR010840">
    <property type="entry name" value="YqiJ_OB"/>
</dbReference>
<keyword evidence="4" id="KW-1185">Reference proteome</keyword>
<accession>A0A1G6GTM1</accession>
<reference evidence="4" key="1">
    <citation type="submission" date="2016-09" db="EMBL/GenBank/DDBJ databases">
        <authorList>
            <person name="Varghese N."/>
            <person name="Submissions S."/>
        </authorList>
    </citation>
    <scope>NUCLEOTIDE SEQUENCE [LARGE SCALE GENOMIC DNA]</scope>
    <source>
        <strain evidence="4">ANC 4422</strain>
    </source>
</reference>
<feature type="transmembrane region" description="Helical" evidence="1">
    <location>
        <begin position="15"/>
        <end position="37"/>
    </location>
</feature>
<evidence type="ECO:0000256" key="1">
    <source>
        <dbReference type="SAM" id="Phobius"/>
    </source>
</evidence>
<proteinExistence type="predicted"/>
<dbReference type="Pfam" id="PF07290">
    <property type="entry name" value="YqiJ_OB"/>
    <property type="match status" value="1"/>
</dbReference>
<dbReference type="AlphaFoldDB" id="A0A1G6GTM1"/>
<keyword evidence="1" id="KW-1133">Transmembrane helix</keyword>
<feature type="transmembrane region" description="Helical" evidence="1">
    <location>
        <begin position="65"/>
        <end position="86"/>
    </location>
</feature>